<comment type="caution">
    <text evidence="2">The sequence shown here is derived from an EMBL/GenBank/DDBJ whole genome shotgun (WGS) entry which is preliminary data.</text>
</comment>
<evidence type="ECO:0000256" key="1">
    <source>
        <dbReference type="SAM" id="SignalP"/>
    </source>
</evidence>
<dbReference type="Proteomes" id="UP001430360">
    <property type="component" value="Unassembled WGS sequence"/>
</dbReference>
<reference evidence="2" key="1">
    <citation type="submission" date="2021-12" db="EMBL/GenBank/DDBJ databases">
        <authorList>
            <person name="Ulrich A."/>
        </authorList>
    </citation>
    <scope>NUCLEOTIDE SEQUENCE</scope>
    <source>
        <strain evidence="2">A1P009</strain>
    </source>
</reference>
<feature type="signal peptide" evidence="1">
    <location>
        <begin position="1"/>
        <end position="22"/>
    </location>
</feature>
<dbReference type="PROSITE" id="PS51257">
    <property type="entry name" value="PROKAR_LIPOPROTEIN"/>
    <property type="match status" value="1"/>
</dbReference>
<reference evidence="2" key="2">
    <citation type="journal article" date="2022" name="Syst. Appl. Microbiol.">
        <title>Physiological and genomic characterisation of Luteimonas fraxinea sp. nov., a bacterial species associated with trees tolerant to ash dieback.</title>
        <authorList>
            <person name="Ulrich K."/>
            <person name="Becker R."/>
            <person name="Behrendt U."/>
            <person name="Kube M."/>
            <person name="Schneck V."/>
            <person name="Ulrich A."/>
        </authorList>
    </citation>
    <scope>NUCLEOTIDE SEQUENCE</scope>
    <source>
        <strain evidence="2">A1P009</strain>
    </source>
</reference>
<proteinExistence type="predicted"/>
<evidence type="ECO:0000313" key="2">
    <source>
        <dbReference type="EMBL" id="MCD9098964.1"/>
    </source>
</evidence>
<sequence>MRCSLLTVVLASAALLSGCSRDSGQTPPTLVATEPATENGIWPLGMTRGTVVIDGDCVALRIPGQPTRVTTLVFPRSYTLQKRWRGWAILTSQGDRWGVTGETRQVGGGALDDGAASRFVGEALLRQCPGPYWLVTPDDPAEMR</sequence>
<keyword evidence="1" id="KW-0732">Signal</keyword>
<name>A0ABS8UI72_9GAMM</name>
<organism evidence="2 3">
    <name type="scientific">Luteimonas fraxinea</name>
    <dbReference type="NCBI Taxonomy" id="2901869"/>
    <lineage>
        <taxon>Bacteria</taxon>
        <taxon>Pseudomonadati</taxon>
        <taxon>Pseudomonadota</taxon>
        <taxon>Gammaproteobacteria</taxon>
        <taxon>Lysobacterales</taxon>
        <taxon>Lysobacteraceae</taxon>
        <taxon>Luteimonas</taxon>
    </lineage>
</organism>
<dbReference type="EMBL" id="JAJQKU010000011">
    <property type="protein sequence ID" value="MCD9098964.1"/>
    <property type="molecule type" value="Genomic_DNA"/>
</dbReference>
<feature type="chain" id="PRO_5047331580" evidence="1">
    <location>
        <begin position="23"/>
        <end position="144"/>
    </location>
</feature>
<protein>
    <submittedName>
        <fullName evidence="2">Uncharacterized protein</fullName>
    </submittedName>
</protein>
<dbReference type="RefSeq" id="WP_232138407.1">
    <property type="nucleotide sequence ID" value="NZ_CP089507.1"/>
</dbReference>
<accession>A0ABS8UI72</accession>
<evidence type="ECO:0000313" key="3">
    <source>
        <dbReference type="Proteomes" id="UP001430360"/>
    </source>
</evidence>
<gene>
    <name evidence="2" type="ORF">LTT95_18720</name>
</gene>
<keyword evidence="3" id="KW-1185">Reference proteome</keyword>